<comment type="similarity">
    <text evidence="1">Belongs to the membrane fusion protein (MFP) (TC 8.A.1) family.</text>
</comment>
<dbReference type="InterPro" id="IPR006143">
    <property type="entry name" value="RND_pump_MFP"/>
</dbReference>
<dbReference type="Gene3D" id="2.40.50.100">
    <property type="match status" value="1"/>
</dbReference>
<sequence>MNRSTILFLLTLGLGACSKPAETAKEEPTATKQFFLSNQTLKELAFDTVRLEPMRSEQSYSGQVTTNGDKTANVVPLVGGVVEDLRVELGDHVTKGQVLAVVRSGEIADVQNQNSNAGTDLAIAQKNLSVAEDQFKAGLAAERDVVLAREELRKAQSNLGKTGKQLGIYGVDKNGHYTVVAPLSGFITDKSVTENMQYTTSSVDKFFTIADLDQVWVLANVFEADIDKVKVGYQADITTLSYPDKHFTGVVDKVFNVLDPESKALKVRIKLQNPGYLLKPEMYAQVRILNTGTQKALSVPASSVVFDKDQNFVLVYKSQKEVDTRPVTVTKTVGNISYVTGNLKAGEAIITKNQLLVYDELND</sequence>
<dbReference type="Pfam" id="PF25973">
    <property type="entry name" value="BSH_CzcB"/>
    <property type="match status" value="1"/>
</dbReference>
<evidence type="ECO:0000313" key="6">
    <source>
        <dbReference type="EMBL" id="MFD1872559.1"/>
    </source>
</evidence>
<evidence type="ECO:0000259" key="3">
    <source>
        <dbReference type="Pfam" id="PF25954"/>
    </source>
</evidence>
<name>A0ABW4QT66_9BACT</name>
<feature type="domain" description="CzcB-like barrel-sandwich hybrid" evidence="5">
    <location>
        <begin position="70"/>
        <end position="211"/>
    </location>
</feature>
<accession>A0ABW4QT66</accession>
<dbReference type="NCBIfam" id="TIGR01730">
    <property type="entry name" value="RND_mfp"/>
    <property type="match status" value="1"/>
</dbReference>
<dbReference type="Pfam" id="PF25967">
    <property type="entry name" value="RND-MFP_C"/>
    <property type="match status" value="1"/>
</dbReference>
<dbReference type="InterPro" id="IPR058627">
    <property type="entry name" value="MdtA-like_C"/>
</dbReference>
<organism evidence="6 7">
    <name type="scientific">Hymenobacter bucti</name>
    <dbReference type="NCBI Taxonomy" id="1844114"/>
    <lineage>
        <taxon>Bacteria</taxon>
        <taxon>Pseudomonadati</taxon>
        <taxon>Bacteroidota</taxon>
        <taxon>Cytophagia</taxon>
        <taxon>Cytophagales</taxon>
        <taxon>Hymenobacteraceae</taxon>
        <taxon>Hymenobacter</taxon>
    </lineage>
</organism>
<gene>
    <name evidence="6" type="ORF">ACFSDX_08970</name>
</gene>
<dbReference type="InterPro" id="IPR058792">
    <property type="entry name" value="Beta-barrel_RND_2"/>
</dbReference>
<evidence type="ECO:0000259" key="4">
    <source>
        <dbReference type="Pfam" id="PF25967"/>
    </source>
</evidence>
<feature type="domain" description="Multidrug resistance protein MdtA-like C-terminal permuted SH3" evidence="4">
    <location>
        <begin position="296"/>
        <end position="352"/>
    </location>
</feature>
<dbReference type="RefSeq" id="WP_382312999.1">
    <property type="nucleotide sequence ID" value="NZ_JBHUFD010000003.1"/>
</dbReference>
<dbReference type="Gene3D" id="2.40.420.20">
    <property type="match status" value="1"/>
</dbReference>
<feature type="domain" description="CusB-like beta-barrel" evidence="3">
    <location>
        <begin position="214"/>
        <end position="288"/>
    </location>
</feature>
<evidence type="ECO:0000256" key="1">
    <source>
        <dbReference type="ARBA" id="ARBA00009477"/>
    </source>
</evidence>
<protein>
    <submittedName>
        <fullName evidence="6">Efflux RND transporter periplasmic adaptor subunit</fullName>
    </submittedName>
</protein>
<dbReference type="Pfam" id="PF25954">
    <property type="entry name" value="Beta-barrel_RND_2"/>
    <property type="match status" value="1"/>
</dbReference>
<keyword evidence="2" id="KW-0813">Transport</keyword>
<dbReference type="PANTHER" id="PTHR30097:SF4">
    <property type="entry name" value="SLR6042 PROTEIN"/>
    <property type="match status" value="1"/>
</dbReference>
<dbReference type="InterPro" id="IPR051909">
    <property type="entry name" value="MFP_Cation_Efflux"/>
</dbReference>
<dbReference type="InterPro" id="IPR058647">
    <property type="entry name" value="BSH_CzcB-like"/>
</dbReference>
<dbReference type="PANTHER" id="PTHR30097">
    <property type="entry name" value="CATION EFFLUX SYSTEM PROTEIN CUSB"/>
    <property type="match status" value="1"/>
</dbReference>
<keyword evidence="7" id="KW-1185">Reference proteome</keyword>
<dbReference type="EMBL" id="JBHUFD010000003">
    <property type="protein sequence ID" value="MFD1872559.1"/>
    <property type="molecule type" value="Genomic_DNA"/>
</dbReference>
<comment type="caution">
    <text evidence="6">The sequence shown here is derived from an EMBL/GenBank/DDBJ whole genome shotgun (WGS) entry which is preliminary data.</text>
</comment>
<dbReference type="PROSITE" id="PS51257">
    <property type="entry name" value="PROKAR_LIPOPROTEIN"/>
    <property type="match status" value="1"/>
</dbReference>
<evidence type="ECO:0000256" key="2">
    <source>
        <dbReference type="ARBA" id="ARBA00022448"/>
    </source>
</evidence>
<dbReference type="Proteomes" id="UP001597197">
    <property type="component" value="Unassembled WGS sequence"/>
</dbReference>
<evidence type="ECO:0000313" key="7">
    <source>
        <dbReference type="Proteomes" id="UP001597197"/>
    </source>
</evidence>
<evidence type="ECO:0000259" key="5">
    <source>
        <dbReference type="Pfam" id="PF25973"/>
    </source>
</evidence>
<proteinExistence type="inferred from homology"/>
<reference evidence="7" key="1">
    <citation type="journal article" date="2019" name="Int. J. Syst. Evol. Microbiol.">
        <title>The Global Catalogue of Microorganisms (GCM) 10K type strain sequencing project: providing services to taxonomists for standard genome sequencing and annotation.</title>
        <authorList>
            <consortium name="The Broad Institute Genomics Platform"/>
            <consortium name="The Broad Institute Genome Sequencing Center for Infectious Disease"/>
            <person name="Wu L."/>
            <person name="Ma J."/>
        </authorList>
    </citation>
    <scope>NUCLEOTIDE SEQUENCE [LARGE SCALE GENOMIC DNA]</scope>
    <source>
        <strain evidence="7">CGMCC 1.15795</strain>
    </source>
</reference>
<dbReference type="Gene3D" id="2.40.30.170">
    <property type="match status" value="1"/>
</dbReference>
<dbReference type="SUPFAM" id="SSF111369">
    <property type="entry name" value="HlyD-like secretion proteins"/>
    <property type="match status" value="1"/>
</dbReference>